<dbReference type="Proteomes" id="UP001371456">
    <property type="component" value="Unassembled WGS sequence"/>
</dbReference>
<reference evidence="1 2" key="1">
    <citation type="submission" date="2024-02" db="EMBL/GenBank/DDBJ databases">
        <title>de novo genome assembly of Solanum bulbocastanum strain 11H21.</title>
        <authorList>
            <person name="Hosaka A.J."/>
        </authorList>
    </citation>
    <scope>NUCLEOTIDE SEQUENCE [LARGE SCALE GENOMIC DNA]</scope>
    <source>
        <tissue evidence="1">Young leaves</tissue>
    </source>
</reference>
<dbReference type="PANTHER" id="PTHR34222:SF99">
    <property type="entry name" value="PROTEIN, PUTATIVE-RELATED"/>
    <property type="match status" value="1"/>
</dbReference>
<evidence type="ECO:0008006" key="3">
    <source>
        <dbReference type="Google" id="ProtNLM"/>
    </source>
</evidence>
<proteinExistence type="predicted"/>
<gene>
    <name evidence="1" type="ORF">RDI58_002030</name>
</gene>
<name>A0AAN8UFC7_SOLBU</name>
<keyword evidence="2" id="KW-1185">Reference proteome</keyword>
<dbReference type="AlphaFoldDB" id="A0AAN8UFC7"/>
<protein>
    <recommendedName>
        <fullName evidence="3">CCHC-type domain-containing protein</fullName>
    </recommendedName>
</protein>
<dbReference type="EMBL" id="JBANQN010000001">
    <property type="protein sequence ID" value="KAK6804246.1"/>
    <property type="molecule type" value="Genomic_DNA"/>
</dbReference>
<sequence length="183" mass="20797">MESLAMYSSRAARPPHFNNNRHPYPIRNLYCDFCNMKRHVRADCNKLKKCDNCNATGHVKDNCYLLIGYPDNFKGKKKVNTVMGDCTNSQRQMQNMQDHMEWKAHTAMGEQSPGGNQVTQEQLLQMMQNSSPTQLNQIFNVLNESNKMMEDLHKGAYMAGNPTSTSTSTSSLKWIIDTGLPTI</sequence>
<dbReference type="PANTHER" id="PTHR34222">
    <property type="entry name" value="GAG_PRE-INTEGRS DOMAIN-CONTAINING PROTEIN"/>
    <property type="match status" value="1"/>
</dbReference>
<comment type="caution">
    <text evidence="1">The sequence shown here is derived from an EMBL/GenBank/DDBJ whole genome shotgun (WGS) entry which is preliminary data.</text>
</comment>
<dbReference type="Gene3D" id="4.10.60.10">
    <property type="entry name" value="Zinc finger, CCHC-type"/>
    <property type="match status" value="1"/>
</dbReference>
<evidence type="ECO:0000313" key="1">
    <source>
        <dbReference type="EMBL" id="KAK6804246.1"/>
    </source>
</evidence>
<evidence type="ECO:0000313" key="2">
    <source>
        <dbReference type="Proteomes" id="UP001371456"/>
    </source>
</evidence>
<organism evidence="1 2">
    <name type="scientific">Solanum bulbocastanum</name>
    <name type="common">Wild potato</name>
    <dbReference type="NCBI Taxonomy" id="147425"/>
    <lineage>
        <taxon>Eukaryota</taxon>
        <taxon>Viridiplantae</taxon>
        <taxon>Streptophyta</taxon>
        <taxon>Embryophyta</taxon>
        <taxon>Tracheophyta</taxon>
        <taxon>Spermatophyta</taxon>
        <taxon>Magnoliopsida</taxon>
        <taxon>eudicotyledons</taxon>
        <taxon>Gunneridae</taxon>
        <taxon>Pentapetalae</taxon>
        <taxon>asterids</taxon>
        <taxon>lamiids</taxon>
        <taxon>Solanales</taxon>
        <taxon>Solanaceae</taxon>
        <taxon>Solanoideae</taxon>
        <taxon>Solaneae</taxon>
        <taxon>Solanum</taxon>
    </lineage>
</organism>
<accession>A0AAN8UFC7</accession>